<name>A0A644ZH83_9ZZZZ</name>
<sequence length="801" mass="84815">MGACKGALVALDALVRIPLWNHHGYAALFKPGGAVFPGAVQAVILFKGRDGNLVAFLAVHGDHHVSDEAGNVLFRCVVVGCHGPFGGDFKLPHIGQAAVHGGIVHIGDLLTGFFEIALINAVLHLLDRQIQRDDVGQLKESGLQHGVRAVSKANLPGNGGGVDDVHLRMLPGKVALHLAGNVGGQVGVAPAAVQKEGPAVLQVGGDVVLAKVRRLVQRHKVRGIHHVRRTDGVFPKAQMGLGQSAGFLGIVGKIGLGIHVRRKADGGNRILVGAHGAIAANSPDLAGGFALLGDGDFFIRQRGEGHVVHNADGEVVLGRFACQVVVHGDNLPRGGILGGQAIPAAHHLHAGTVAVQNAFHVLIERLAHAAGLLGPVQHRHLFDGLGQNGQEMLGGEGTVQMHLNHAHLAAMGIEIVHRLLHGFGGGAHENHALGGIRCAIVVKQLVIPARELVDLVHIALDDGGEHGIVLVAPLAALEENIGVDGGAPGGGMLGVQSVFAERQQLVVVHQLGKIVIIQRVDLLHLMRSAEAVEKVQEGMACLDRGEMGHGAQIHRLLRRGGRQHAEADHAAAHGVGMIAENGQAMDRDGAGGHMEHAGQEFSGDFIHRRDHQQQALRRGIGGGQGAGLQRAVAGAGRAGLGLHLNDLNGFSENIFLSVGRPSVHLLRHRGGGRDGENAGDFRKRVGYVCGSRIAVHDNTFLTHSLLPFFLLSGDRCFAWDFAPPMRNFPLYGIDFRKWCKKIFTNENTYVILMISTCSVFVKHITDKIQGGILCERLKIYGKRTGFQHFAGSADSGMLYGL</sequence>
<evidence type="ECO:0000313" key="1">
    <source>
        <dbReference type="EMBL" id="MPM40206.1"/>
    </source>
</evidence>
<organism evidence="1">
    <name type="scientific">bioreactor metagenome</name>
    <dbReference type="NCBI Taxonomy" id="1076179"/>
    <lineage>
        <taxon>unclassified sequences</taxon>
        <taxon>metagenomes</taxon>
        <taxon>ecological metagenomes</taxon>
    </lineage>
</organism>
<comment type="caution">
    <text evidence="1">The sequence shown here is derived from an EMBL/GenBank/DDBJ whole genome shotgun (WGS) entry which is preliminary data.</text>
</comment>
<proteinExistence type="predicted"/>
<dbReference type="EMBL" id="VSSQ01008916">
    <property type="protein sequence ID" value="MPM40206.1"/>
    <property type="molecule type" value="Genomic_DNA"/>
</dbReference>
<accession>A0A644ZH83</accession>
<dbReference type="AlphaFoldDB" id="A0A644ZH83"/>
<reference evidence="1" key="1">
    <citation type="submission" date="2019-08" db="EMBL/GenBank/DDBJ databases">
        <authorList>
            <person name="Kucharzyk K."/>
            <person name="Murdoch R.W."/>
            <person name="Higgins S."/>
            <person name="Loffler F."/>
        </authorList>
    </citation>
    <scope>NUCLEOTIDE SEQUENCE</scope>
</reference>
<protein>
    <submittedName>
        <fullName evidence="1">Uncharacterized protein</fullName>
    </submittedName>
</protein>
<gene>
    <name evidence="1" type="ORF">SDC9_86846</name>
</gene>